<keyword evidence="3" id="KW-1185">Reference proteome</keyword>
<dbReference type="Proteomes" id="UP001519460">
    <property type="component" value="Unassembled WGS sequence"/>
</dbReference>
<name>A0ABD0KRG3_9CAEN</name>
<gene>
    <name evidence="2" type="ORF">BaRGS_00019120</name>
</gene>
<feature type="region of interest" description="Disordered" evidence="1">
    <location>
        <begin position="1"/>
        <end position="23"/>
    </location>
</feature>
<feature type="compositionally biased region" description="Basic and acidic residues" evidence="1">
    <location>
        <begin position="1"/>
        <end position="10"/>
    </location>
</feature>
<proteinExistence type="predicted"/>
<dbReference type="AlphaFoldDB" id="A0ABD0KRG3"/>
<organism evidence="2 3">
    <name type="scientific">Batillaria attramentaria</name>
    <dbReference type="NCBI Taxonomy" id="370345"/>
    <lineage>
        <taxon>Eukaryota</taxon>
        <taxon>Metazoa</taxon>
        <taxon>Spiralia</taxon>
        <taxon>Lophotrochozoa</taxon>
        <taxon>Mollusca</taxon>
        <taxon>Gastropoda</taxon>
        <taxon>Caenogastropoda</taxon>
        <taxon>Sorbeoconcha</taxon>
        <taxon>Cerithioidea</taxon>
        <taxon>Batillariidae</taxon>
        <taxon>Batillaria</taxon>
    </lineage>
</organism>
<reference evidence="2 3" key="1">
    <citation type="journal article" date="2023" name="Sci. Data">
        <title>Genome assembly of the Korean intertidal mud-creeper Batillaria attramentaria.</title>
        <authorList>
            <person name="Patra A.K."/>
            <person name="Ho P.T."/>
            <person name="Jun S."/>
            <person name="Lee S.J."/>
            <person name="Kim Y."/>
            <person name="Won Y.J."/>
        </authorList>
    </citation>
    <scope>NUCLEOTIDE SEQUENCE [LARGE SCALE GENOMIC DNA]</scope>
    <source>
        <strain evidence="2">Wonlab-2016</strain>
    </source>
</reference>
<dbReference type="EMBL" id="JACVVK020000135">
    <property type="protein sequence ID" value="KAK7489725.1"/>
    <property type="molecule type" value="Genomic_DNA"/>
</dbReference>
<evidence type="ECO:0000256" key="1">
    <source>
        <dbReference type="SAM" id="MobiDB-lite"/>
    </source>
</evidence>
<sequence>MVLVAGEREGGGGSREAQSDGPVALMRQREGSGLHYSRQTLSLPRDRTCTLRGFAEHHPLLVLYVCRSRFNGQGLLKGVYRWCHLGLMPERMSSGGPAQSFPVPVGAHAWQLDPCATLIAPPAGIQPLVFLSTDVLVFSLFLWRHNYPQITGDGGEADRSV</sequence>
<evidence type="ECO:0000313" key="3">
    <source>
        <dbReference type="Proteomes" id="UP001519460"/>
    </source>
</evidence>
<evidence type="ECO:0000313" key="2">
    <source>
        <dbReference type="EMBL" id="KAK7489725.1"/>
    </source>
</evidence>
<accession>A0ABD0KRG3</accession>
<comment type="caution">
    <text evidence="2">The sequence shown here is derived from an EMBL/GenBank/DDBJ whole genome shotgun (WGS) entry which is preliminary data.</text>
</comment>
<protein>
    <submittedName>
        <fullName evidence="2">Uncharacterized protein</fullName>
    </submittedName>
</protein>